<proteinExistence type="predicted"/>
<dbReference type="InterPro" id="IPR052578">
    <property type="entry name" value="PI_Transfer_CRAL-TRIO"/>
</dbReference>
<accession>A0A1X6P134</accession>
<feature type="region of interest" description="Disordered" evidence="1">
    <location>
        <begin position="1"/>
        <end position="24"/>
    </location>
</feature>
<dbReference type="InterPro" id="IPR036865">
    <property type="entry name" value="CRAL-TRIO_dom_sf"/>
</dbReference>
<dbReference type="SUPFAM" id="SSF52087">
    <property type="entry name" value="CRAL/TRIO domain"/>
    <property type="match status" value="1"/>
</dbReference>
<dbReference type="CDD" id="cd00170">
    <property type="entry name" value="SEC14"/>
    <property type="match status" value="1"/>
</dbReference>
<gene>
    <name evidence="3" type="ORF">BU14_0280s0008</name>
</gene>
<evidence type="ECO:0000313" key="3">
    <source>
        <dbReference type="EMBL" id="OSX74591.1"/>
    </source>
</evidence>
<sequence>MVGAATTTSPSPSSTEATVGPPFTRDAAHKDQFEALRRDLNADLPVVPGTPSAWLDDACLWRHLRARDYAVPAAVAAVRETYTWRQSFGVDGLMAAVSAAAPAAFTGALSASDDANVQLVHAVSASGKQFVRGACAARRPILVMRPGRGVVEFKDSPANILQLVYSLERAMAAMPFGVEKLTLLIDFVGYSRRVSPSFAMQRTTLTILQHHYPERLGLAVMWAAPRLFHVAFKAIRPFIDPVTAGKIVFVYPDVAADTARMAALFEEGALLTDFGGSDGWTYSNSAYFGVAGGGGVLPMHMRSGAAQVGE</sequence>
<name>A0A1X6P134_PORUM</name>
<reference evidence="3 4" key="1">
    <citation type="submission" date="2017-03" db="EMBL/GenBank/DDBJ databases">
        <title>WGS assembly of Porphyra umbilicalis.</title>
        <authorList>
            <person name="Brawley S.H."/>
            <person name="Blouin N.A."/>
            <person name="Ficko-Blean E."/>
            <person name="Wheeler G.L."/>
            <person name="Lohr M."/>
            <person name="Goodson H.V."/>
            <person name="Jenkins J.W."/>
            <person name="Blaby-Haas C.E."/>
            <person name="Helliwell K.E."/>
            <person name="Chan C."/>
            <person name="Marriage T."/>
            <person name="Bhattacharya D."/>
            <person name="Klein A.S."/>
            <person name="Badis Y."/>
            <person name="Brodie J."/>
            <person name="Cao Y."/>
            <person name="Collen J."/>
            <person name="Dittami S.M."/>
            <person name="Gachon C.M."/>
            <person name="Green B.R."/>
            <person name="Karpowicz S."/>
            <person name="Kim J.W."/>
            <person name="Kudahl U."/>
            <person name="Lin S."/>
            <person name="Michel G."/>
            <person name="Mittag M."/>
            <person name="Olson B.J."/>
            <person name="Pangilinan J."/>
            <person name="Peng Y."/>
            <person name="Qiu H."/>
            <person name="Shu S."/>
            <person name="Singer J.T."/>
            <person name="Smith A.G."/>
            <person name="Sprecher B.N."/>
            <person name="Wagner V."/>
            <person name="Wang W."/>
            <person name="Wang Z.-Y."/>
            <person name="Yan J."/>
            <person name="Yarish C."/>
            <person name="Zoeuner-Riek S."/>
            <person name="Zhuang Y."/>
            <person name="Zou Y."/>
            <person name="Lindquist E.A."/>
            <person name="Grimwood J."/>
            <person name="Barry K."/>
            <person name="Rokhsar D.S."/>
            <person name="Schmutz J."/>
            <person name="Stiller J.W."/>
            <person name="Grossman A.R."/>
            <person name="Prochnik S.E."/>
        </authorList>
    </citation>
    <scope>NUCLEOTIDE SEQUENCE [LARGE SCALE GENOMIC DNA]</scope>
    <source>
        <strain evidence="3">4086291</strain>
    </source>
</reference>
<keyword evidence="4" id="KW-1185">Reference proteome</keyword>
<evidence type="ECO:0000259" key="2">
    <source>
        <dbReference type="PROSITE" id="PS50191"/>
    </source>
</evidence>
<feature type="compositionally biased region" description="Low complexity" evidence="1">
    <location>
        <begin position="1"/>
        <end position="15"/>
    </location>
</feature>
<protein>
    <recommendedName>
        <fullName evidence="2">CRAL-TRIO domain-containing protein</fullName>
    </recommendedName>
</protein>
<evidence type="ECO:0000313" key="4">
    <source>
        <dbReference type="Proteomes" id="UP000218209"/>
    </source>
</evidence>
<dbReference type="Pfam" id="PF00650">
    <property type="entry name" value="CRAL_TRIO"/>
    <property type="match status" value="1"/>
</dbReference>
<organism evidence="3 4">
    <name type="scientific">Porphyra umbilicalis</name>
    <name type="common">Purple laver</name>
    <name type="synonym">Red alga</name>
    <dbReference type="NCBI Taxonomy" id="2786"/>
    <lineage>
        <taxon>Eukaryota</taxon>
        <taxon>Rhodophyta</taxon>
        <taxon>Bangiophyceae</taxon>
        <taxon>Bangiales</taxon>
        <taxon>Bangiaceae</taxon>
        <taxon>Porphyra</taxon>
    </lineage>
</organism>
<dbReference type="InterPro" id="IPR001251">
    <property type="entry name" value="CRAL-TRIO_dom"/>
</dbReference>
<dbReference type="AlphaFoldDB" id="A0A1X6P134"/>
<feature type="domain" description="CRAL-TRIO" evidence="2">
    <location>
        <begin position="139"/>
        <end position="282"/>
    </location>
</feature>
<dbReference type="OrthoDB" id="75724at2759"/>
<dbReference type="Proteomes" id="UP000218209">
    <property type="component" value="Unassembled WGS sequence"/>
</dbReference>
<dbReference type="SMART" id="SM00516">
    <property type="entry name" value="SEC14"/>
    <property type="match status" value="1"/>
</dbReference>
<evidence type="ECO:0000256" key="1">
    <source>
        <dbReference type="SAM" id="MobiDB-lite"/>
    </source>
</evidence>
<dbReference type="PANTHER" id="PTHR45824">
    <property type="entry name" value="GH16843P"/>
    <property type="match status" value="1"/>
</dbReference>
<dbReference type="EMBL" id="KV918940">
    <property type="protein sequence ID" value="OSX74591.1"/>
    <property type="molecule type" value="Genomic_DNA"/>
</dbReference>
<dbReference type="GO" id="GO:0008526">
    <property type="term" value="F:phosphatidylinositol transfer activity"/>
    <property type="evidence" value="ECO:0007669"/>
    <property type="project" value="TreeGrafter"/>
</dbReference>
<dbReference type="PANTHER" id="PTHR45824:SF29">
    <property type="entry name" value="GH16843P"/>
    <property type="match status" value="1"/>
</dbReference>
<dbReference type="InterPro" id="IPR036273">
    <property type="entry name" value="CRAL/TRIO_N_dom_sf"/>
</dbReference>
<dbReference type="Gene3D" id="3.40.525.10">
    <property type="entry name" value="CRAL-TRIO lipid binding domain"/>
    <property type="match status" value="1"/>
</dbReference>
<dbReference type="PROSITE" id="PS50191">
    <property type="entry name" value="CRAL_TRIO"/>
    <property type="match status" value="1"/>
</dbReference>
<dbReference type="SUPFAM" id="SSF46938">
    <property type="entry name" value="CRAL/TRIO N-terminal domain"/>
    <property type="match status" value="1"/>
</dbReference>